<comment type="caution">
    <text evidence="1">The sequence shown here is derived from an EMBL/GenBank/DDBJ whole genome shotgun (WGS) entry which is preliminary data.</text>
</comment>
<reference evidence="1 2" key="1">
    <citation type="journal article" date="2012" name="J. Bacteriol.">
        <title>Twenty-one genome sequences from Pseudomonas species and 19 genome sequences from diverse bacteria isolated from the rhizosphere and endosphere of Populus deltoides.</title>
        <authorList>
            <person name="Brown S.D."/>
            <person name="Utturkar S.M."/>
            <person name="Klingeman D.M."/>
            <person name="Johnson C.M."/>
            <person name="Martin S.L."/>
            <person name="Land M.L."/>
            <person name="Lu T.Y."/>
            <person name="Schadt C.W."/>
            <person name="Doktycz M.J."/>
            <person name="Pelletier D.A."/>
        </authorList>
    </citation>
    <scope>NUCLEOTIDE SEQUENCE [LARGE SCALE GENOMIC DNA]</scope>
    <source>
        <strain evidence="1 2">CF314</strain>
    </source>
</reference>
<organism evidence="1 2">
    <name type="scientific">Chryseobacterium populi</name>
    <dbReference type="NCBI Taxonomy" id="1144316"/>
    <lineage>
        <taxon>Bacteria</taxon>
        <taxon>Pseudomonadati</taxon>
        <taxon>Bacteroidota</taxon>
        <taxon>Flavobacteriia</taxon>
        <taxon>Flavobacteriales</taxon>
        <taxon>Weeksellaceae</taxon>
        <taxon>Chryseobacterium group</taxon>
        <taxon>Chryseobacterium</taxon>
    </lineage>
</organism>
<proteinExistence type="predicted"/>
<dbReference type="EMBL" id="AKJY01000014">
    <property type="protein sequence ID" value="EJL74345.1"/>
    <property type="molecule type" value="Genomic_DNA"/>
</dbReference>
<keyword evidence="2" id="KW-1185">Reference proteome</keyword>
<dbReference type="Proteomes" id="UP000007509">
    <property type="component" value="Unassembled WGS sequence"/>
</dbReference>
<protein>
    <submittedName>
        <fullName evidence="1">Uncharacterized protein</fullName>
    </submittedName>
</protein>
<accession>J2K2G3</accession>
<dbReference type="AlphaFoldDB" id="J2K2G3"/>
<evidence type="ECO:0000313" key="2">
    <source>
        <dbReference type="Proteomes" id="UP000007509"/>
    </source>
</evidence>
<name>J2K2G3_9FLAO</name>
<sequence length="102" mass="12110">MSGRVVTITAHDLLQSANPRAMTRAWHKKETARKTPGCFLYLSAYFDRRWTTTNVYLMRLEIFDKLFCKTATFEWKVFAAEHFCHQKFLTDKHQGAIHLHQY</sequence>
<evidence type="ECO:0000313" key="1">
    <source>
        <dbReference type="EMBL" id="EJL74345.1"/>
    </source>
</evidence>
<gene>
    <name evidence="1" type="ORF">PMI13_01084</name>
</gene>